<organism evidence="4 5">
    <name type="scientific">Crotalaria pallida</name>
    <name type="common">Smooth rattlebox</name>
    <name type="synonym">Crotalaria striata</name>
    <dbReference type="NCBI Taxonomy" id="3830"/>
    <lineage>
        <taxon>Eukaryota</taxon>
        <taxon>Viridiplantae</taxon>
        <taxon>Streptophyta</taxon>
        <taxon>Embryophyta</taxon>
        <taxon>Tracheophyta</taxon>
        <taxon>Spermatophyta</taxon>
        <taxon>Magnoliopsida</taxon>
        <taxon>eudicotyledons</taxon>
        <taxon>Gunneridae</taxon>
        <taxon>Pentapetalae</taxon>
        <taxon>rosids</taxon>
        <taxon>fabids</taxon>
        <taxon>Fabales</taxon>
        <taxon>Fabaceae</taxon>
        <taxon>Papilionoideae</taxon>
        <taxon>50 kb inversion clade</taxon>
        <taxon>genistoids sensu lato</taxon>
        <taxon>core genistoids</taxon>
        <taxon>Crotalarieae</taxon>
        <taxon>Crotalaria</taxon>
    </lineage>
</organism>
<dbReference type="SUPFAM" id="SSF56112">
    <property type="entry name" value="Protein kinase-like (PK-like)"/>
    <property type="match status" value="2"/>
</dbReference>
<dbReference type="InterPro" id="IPR001245">
    <property type="entry name" value="Ser-Thr/Tyr_kinase_cat_dom"/>
</dbReference>
<accession>A0AAN9J4E4</accession>
<evidence type="ECO:0000313" key="5">
    <source>
        <dbReference type="Proteomes" id="UP001372338"/>
    </source>
</evidence>
<keyword evidence="1" id="KW-0547">Nucleotide-binding</keyword>
<dbReference type="Gene3D" id="1.10.510.10">
    <property type="entry name" value="Transferase(Phosphotransferase) domain 1"/>
    <property type="match status" value="2"/>
</dbReference>
<dbReference type="Proteomes" id="UP001372338">
    <property type="component" value="Unassembled WGS sequence"/>
</dbReference>
<dbReference type="FunFam" id="1.10.510.10:FF:000474">
    <property type="entry name" value="Wall-associated receptor kinase 3"/>
    <property type="match status" value="1"/>
</dbReference>
<proteinExistence type="predicted"/>
<name>A0AAN9J4E4_CROPI</name>
<gene>
    <name evidence="4" type="ORF">RIF29_06522</name>
</gene>
<dbReference type="InterPro" id="IPR011009">
    <property type="entry name" value="Kinase-like_dom_sf"/>
</dbReference>
<keyword evidence="2" id="KW-0067">ATP-binding</keyword>
<protein>
    <recommendedName>
        <fullName evidence="3">Protein kinase domain-containing protein</fullName>
    </recommendedName>
</protein>
<feature type="domain" description="Protein kinase" evidence="3">
    <location>
        <begin position="271"/>
        <end position="578"/>
    </location>
</feature>
<comment type="caution">
    <text evidence="4">The sequence shown here is derived from an EMBL/GenBank/DDBJ whole genome shotgun (WGS) entry which is preliminary data.</text>
</comment>
<sequence length="583" mass="65370">MRFDLFQCCFTSTSSHTSAKDAIKLKWPIFPYSELCKATNDFDRCNYLGSGDLVTMYYGKLNNGCEIAIQCFHEEKRLTFQQFINETWILSYMPHQNLVSIYGHASDEEPMLVLEYISNGTLAARLGCDIAESSALPWHTRLDIAIDTANALSYLHRNGIIHCNVTSSNILLDKNFCAKVSNFLSSRPANAAHVANGIIGTCGYVDPKYMQYGRLSVKSDIYSFGVVLCELISSKLVRYREGDDGDSVGTLLSNKIKNQAWEELVDPKLGFQSDLTIKRMIIAVAELATRCLQCPQELRPDMTQVYISYDAMLLVTGKLQDGRKVAVKRFHEVTDKTIKHFMNEVGILSGLRHQNLILLYGCSPPDSNEHLIVYEYISHGALSKHLHGSFGSILPWLTRLNIAIDTATALVYLHDSGIIHRDVKPSNIILDENFTAKVGDFGLSRSFPDFLTHVSTIPVGTRAYIDPEYYQSGKVSVKSDVYSFGVVLFELISSKPPSVMEGKERVSLVHFAMDKILNKALEELLDPRLGFDSDDSNMEMVTAVAELAFQCVQCPKELRPSMNQVLETLEGIKKGIWLFNQIT</sequence>
<dbReference type="Gene3D" id="3.30.200.20">
    <property type="entry name" value="Phosphorylase Kinase, domain 1"/>
    <property type="match status" value="2"/>
</dbReference>
<reference evidence="4 5" key="1">
    <citation type="submission" date="2024-01" db="EMBL/GenBank/DDBJ databases">
        <title>The genomes of 5 underutilized Papilionoideae crops provide insights into root nodulation and disease resistanc.</title>
        <authorList>
            <person name="Yuan L."/>
        </authorList>
    </citation>
    <scope>NUCLEOTIDE SEQUENCE [LARGE SCALE GENOMIC DNA]</scope>
    <source>
        <strain evidence="4">ZHUSHIDOU_FW_LH</strain>
        <tissue evidence="4">Leaf</tissue>
    </source>
</reference>
<evidence type="ECO:0000313" key="4">
    <source>
        <dbReference type="EMBL" id="KAK7291406.1"/>
    </source>
</evidence>
<dbReference type="InterPro" id="IPR000719">
    <property type="entry name" value="Prot_kinase_dom"/>
</dbReference>
<dbReference type="AlphaFoldDB" id="A0AAN9J4E4"/>
<evidence type="ECO:0000256" key="1">
    <source>
        <dbReference type="ARBA" id="ARBA00022741"/>
    </source>
</evidence>
<dbReference type="PROSITE" id="PS50011">
    <property type="entry name" value="PROTEIN_KINASE_DOM"/>
    <property type="match status" value="2"/>
</dbReference>
<dbReference type="PANTHER" id="PTHR46008">
    <property type="entry name" value="LEAF RUST 10 DISEASE-RESISTANCE LOCUS RECEPTOR-LIKE PROTEIN KINASE-LIKE 1.4"/>
    <property type="match status" value="1"/>
</dbReference>
<dbReference type="Pfam" id="PF07714">
    <property type="entry name" value="PK_Tyr_Ser-Thr"/>
    <property type="match status" value="2"/>
</dbReference>
<dbReference type="PANTHER" id="PTHR46008:SF6">
    <property type="entry name" value="TYROSINE KINASE FAMILY PROTEIN"/>
    <property type="match status" value="1"/>
</dbReference>
<evidence type="ECO:0000259" key="3">
    <source>
        <dbReference type="PROSITE" id="PS50011"/>
    </source>
</evidence>
<evidence type="ECO:0000256" key="2">
    <source>
        <dbReference type="ARBA" id="ARBA00022840"/>
    </source>
</evidence>
<dbReference type="PROSITE" id="PS00108">
    <property type="entry name" value="PROTEIN_KINASE_ST"/>
    <property type="match status" value="1"/>
</dbReference>
<dbReference type="EMBL" id="JAYWIO010000001">
    <property type="protein sequence ID" value="KAK7291406.1"/>
    <property type="molecule type" value="Genomic_DNA"/>
</dbReference>
<keyword evidence="5" id="KW-1185">Reference proteome</keyword>
<dbReference type="GO" id="GO:0005524">
    <property type="term" value="F:ATP binding"/>
    <property type="evidence" value="ECO:0007669"/>
    <property type="project" value="UniProtKB-KW"/>
</dbReference>
<dbReference type="GO" id="GO:0004672">
    <property type="term" value="F:protein kinase activity"/>
    <property type="evidence" value="ECO:0007669"/>
    <property type="project" value="InterPro"/>
</dbReference>
<dbReference type="InterPro" id="IPR008271">
    <property type="entry name" value="Ser/Thr_kinase_AS"/>
</dbReference>
<feature type="domain" description="Protein kinase" evidence="3">
    <location>
        <begin position="42"/>
        <end position="282"/>
    </location>
</feature>
<dbReference type="SMART" id="SM00220">
    <property type="entry name" value="S_TKc"/>
    <property type="match status" value="2"/>
</dbReference>